<dbReference type="InterPro" id="IPR025484">
    <property type="entry name" value="DUF4376"/>
</dbReference>
<accession>A0A482IRD8</accession>
<evidence type="ECO:0000313" key="2">
    <source>
        <dbReference type="EMBL" id="QBP11635.1"/>
    </source>
</evidence>
<dbReference type="AlphaFoldDB" id="A0A482IRD8"/>
<name>A0A482IRD8_9BURK</name>
<dbReference type="EMBL" id="CP037900">
    <property type="protein sequence ID" value="QBP11635.1"/>
    <property type="molecule type" value="Genomic_DNA"/>
</dbReference>
<evidence type="ECO:0000259" key="1">
    <source>
        <dbReference type="Pfam" id="PF14301"/>
    </source>
</evidence>
<dbReference type="OrthoDB" id="8945402at2"/>
<dbReference type="Pfam" id="PF14301">
    <property type="entry name" value="DUF4376"/>
    <property type="match status" value="1"/>
</dbReference>
<organism evidence="2 3">
    <name type="scientific">Cupriavidus metallidurans</name>
    <dbReference type="NCBI Taxonomy" id="119219"/>
    <lineage>
        <taxon>Bacteria</taxon>
        <taxon>Pseudomonadati</taxon>
        <taxon>Pseudomonadota</taxon>
        <taxon>Betaproteobacteria</taxon>
        <taxon>Burkholderiales</taxon>
        <taxon>Burkholderiaceae</taxon>
        <taxon>Cupriavidus</taxon>
    </lineage>
</organism>
<protein>
    <submittedName>
        <fullName evidence="2">DUF4376 domain-containing protein</fullName>
    </submittedName>
</protein>
<evidence type="ECO:0000313" key="3">
    <source>
        <dbReference type="Proteomes" id="UP000253772"/>
    </source>
</evidence>
<reference evidence="2 3" key="1">
    <citation type="submission" date="2019-03" db="EMBL/GenBank/DDBJ databases">
        <title>Comparative insights into the high quality Complete genome sequence of highly metal resistant Cupriavidus metallidurans strain BS1 isolated from a gold-copper mine.</title>
        <authorList>
            <person name="Mazhar H.S."/>
            <person name="Rensing C."/>
        </authorList>
    </citation>
    <scope>NUCLEOTIDE SEQUENCE [LARGE SCALE GENOMIC DNA]</scope>
    <source>
        <strain evidence="2 3">BS1</strain>
    </source>
</reference>
<sequence>MFHPSLVWVDATTAAPAPQVGWSYADGVFSAPDGPTLAQVQTAQIAIIEAAYQVAIQQPVSYMSTTFQADLESQDVLARSLVPGAVPSGFFWLDANNSQVPMTFAQLQGLAGAMLAQGQAAFSKKTGLKQQIRAATSIFAAQSIVWS</sequence>
<gene>
    <name evidence="2" type="ORF">DDF84_006260</name>
</gene>
<proteinExistence type="predicted"/>
<feature type="domain" description="DUF4376" evidence="1">
    <location>
        <begin position="39"/>
        <end position="137"/>
    </location>
</feature>
<dbReference type="Proteomes" id="UP000253772">
    <property type="component" value="Chromosome c1"/>
</dbReference>